<name>A0ABS6VMK0_9GAMM</name>
<comment type="caution">
    <text evidence="1">The sequence shown here is derived from an EMBL/GenBank/DDBJ whole genome shotgun (WGS) entry which is preliminary data.</text>
</comment>
<dbReference type="RefSeq" id="WP_219041778.1">
    <property type="nucleotide sequence ID" value="NZ_JAHWDQ010000001.1"/>
</dbReference>
<reference evidence="1" key="1">
    <citation type="submission" date="2021-07" db="EMBL/GenBank/DDBJ databases">
        <title>Zhongshania sp. CAU 1632 isolated from seawater.</title>
        <authorList>
            <person name="Kim W."/>
        </authorList>
    </citation>
    <scope>NUCLEOTIDE SEQUENCE</scope>
    <source>
        <strain evidence="1">CAU 1632</strain>
    </source>
</reference>
<evidence type="ECO:0000313" key="2">
    <source>
        <dbReference type="Proteomes" id="UP001166291"/>
    </source>
</evidence>
<keyword evidence="2" id="KW-1185">Reference proteome</keyword>
<evidence type="ECO:0000313" key="1">
    <source>
        <dbReference type="EMBL" id="MBW2939526.1"/>
    </source>
</evidence>
<dbReference type="Proteomes" id="UP001166291">
    <property type="component" value="Unassembled WGS sequence"/>
</dbReference>
<gene>
    <name evidence="1" type="ORF">KXJ70_01975</name>
</gene>
<proteinExistence type="predicted"/>
<accession>A0ABS6VMK0</accession>
<organism evidence="1 2">
    <name type="scientific">Zhongshania aquimaris</name>
    <dbReference type="NCBI Taxonomy" id="2857107"/>
    <lineage>
        <taxon>Bacteria</taxon>
        <taxon>Pseudomonadati</taxon>
        <taxon>Pseudomonadota</taxon>
        <taxon>Gammaproteobacteria</taxon>
        <taxon>Cellvibrionales</taxon>
        <taxon>Spongiibacteraceae</taxon>
        <taxon>Zhongshania</taxon>
    </lineage>
</organism>
<dbReference type="EMBL" id="JAHWDQ010000001">
    <property type="protein sequence ID" value="MBW2939526.1"/>
    <property type="molecule type" value="Genomic_DNA"/>
</dbReference>
<sequence length="62" mass="6391">MFYDIAGVANTVSGLGLNVLFEVCGDGVRECACPAESTSYCGAPCLISDGGVVTVFSALRQR</sequence>
<protein>
    <submittedName>
        <fullName evidence="1">Uncharacterized protein</fullName>
    </submittedName>
</protein>